<evidence type="ECO:0000259" key="5">
    <source>
        <dbReference type="PROSITE" id="PS50240"/>
    </source>
</evidence>
<dbReference type="InterPro" id="IPR009003">
    <property type="entry name" value="Peptidase_S1_PA"/>
</dbReference>
<organism evidence="6 7">
    <name type="scientific">Pogona vitticeps</name>
    <name type="common">central bearded dragon</name>
    <dbReference type="NCBI Taxonomy" id="103695"/>
    <lineage>
        <taxon>Eukaryota</taxon>
        <taxon>Metazoa</taxon>
        <taxon>Chordata</taxon>
        <taxon>Craniata</taxon>
        <taxon>Vertebrata</taxon>
        <taxon>Euteleostomi</taxon>
        <taxon>Lepidosauria</taxon>
        <taxon>Squamata</taxon>
        <taxon>Bifurcata</taxon>
        <taxon>Unidentata</taxon>
        <taxon>Episquamata</taxon>
        <taxon>Toxicofera</taxon>
        <taxon>Iguania</taxon>
        <taxon>Acrodonta</taxon>
        <taxon>Agamidae</taxon>
        <taxon>Amphibolurinae</taxon>
        <taxon>Pogona</taxon>
    </lineage>
</organism>
<dbReference type="InterPro" id="IPR001314">
    <property type="entry name" value="Peptidase_S1A"/>
</dbReference>
<evidence type="ECO:0000256" key="1">
    <source>
        <dbReference type="ARBA" id="ARBA00009228"/>
    </source>
</evidence>
<dbReference type="Pfam" id="PF00089">
    <property type="entry name" value="Trypsin"/>
    <property type="match status" value="1"/>
</dbReference>
<keyword evidence="3" id="KW-0645">Protease</keyword>
<dbReference type="SUPFAM" id="SSF50494">
    <property type="entry name" value="Trypsin-like serine proteases"/>
    <property type="match status" value="1"/>
</dbReference>
<feature type="domain" description="Peptidase S1" evidence="5">
    <location>
        <begin position="51"/>
        <end position="302"/>
    </location>
</feature>
<keyword evidence="3" id="KW-0378">Hydrolase</keyword>
<accession>A0A6J0U2I9</accession>
<dbReference type="GO" id="GO:0005615">
    <property type="term" value="C:extracellular space"/>
    <property type="evidence" value="ECO:0007669"/>
    <property type="project" value="TreeGrafter"/>
</dbReference>
<dbReference type="PROSITE" id="PS50240">
    <property type="entry name" value="TRYPSIN_DOM"/>
    <property type="match status" value="1"/>
</dbReference>
<dbReference type="InterPro" id="IPR043504">
    <property type="entry name" value="Peptidase_S1_PA_chymotrypsin"/>
</dbReference>
<feature type="chain" id="PRO_5047121481" evidence="4">
    <location>
        <begin position="22"/>
        <end position="307"/>
    </location>
</feature>
<dbReference type="PROSITE" id="PS00135">
    <property type="entry name" value="TRYPSIN_SER"/>
    <property type="match status" value="1"/>
</dbReference>
<dbReference type="RefSeq" id="XP_020652514.2">
    <property type="nucleotide sequence ID" value="XM_020796855.2"/>
</dbReference>
<dbReference type="GeneID" id="110080727"/>
<evidence type="ECO:0000313" key="7">
    <source>
        <dbReference type="RefSeq" id="XP_020652514.2"/>
    </source>
</evidence>
<dbReference type="InterPro" id="IPR001254">
    <property type="entry name" value="Trypsin_dom"/>
</dbReference>
<protein>
    <submittedName>
        <fullName evidence="7">Chymotrypsin-like elastase family member 1</fullName>
    </submittedName>
</protein>
<dbReference type="CDD" id="cd00190">
    <property type="entry name" value="Tryp_SPc"/>
    <property type="match status" value="1"/>
</dbReference>
<keyword evidence="3" id="KW-0720">Serine protease</keyword>
<dbReference type="InParanoid" id="A0A6J0U2I9"/>
<sequence length="307" mass="34890">MILDRLFVLFLALLFTKVSLPRVVFPPRALDLDWPQNCGVAYFQPSIYAKVVAGTEARPHSWPWQVSLQVHSTSGDKFVHVCGGTLIHKRWVLTAAHCFQKGQAEDVTNWRIILGKHNLNHLEPAQRSYQVKRIYQHEHFNYPQINDLEYDIALVKPVGDIMANRFIHYACLPKRDSFLHPGYSCWVTGWGGTRGGKENFTLSEVLNQANLPVIDFNTCHLKKFWGNKVQSSMLCAGYEDTAYSPAACQGDSGGPLLCQVRRDIWEVHGVVSFGPVGCQVQNKPTVFTRTSAYIPWIEAIRIRDFFL</sequence>
<evidence type="ECO:0000256" key="2">
    <source>
        <dbReference type="ARBA" id="ARBA00023157"/>
    </source>
</evidence>
<dbReference type="PANTHER" id="PTHR24257">
    <property type="entry name" value="CHYMOTRYPSIN-LIKE ELASTASE FAMILY MEMBER"/>
    <property type="match status" value="1"/>
</dbReference>
<keyword evidence="4" id="KW-0732">Signal</keyword>
<dbReference type="AlphaFoldDB" id="A0A6J0U2I9"/>
<keyword evidence="6" id="KW-1185">Reference proteome</keyword>
<dbReference type="GO" id="GO:0006508">
    <property type="term" value="P:proteolysis"/>
    <property type="evidence" value="ECO:0007669"/>
    <property type="project" value="UniProtKB-KW"/>
</dbReference>
<dbReference type="OrthoDB" id="6339452at2759"/>
<dbReference type="PRINTS" id="PR00722">
    <property type="entry name" value="CHYMOTRYPSIN"/>
</dbReference>
<evidence type="ECO:0000256" key="3">
    <source>
        <dbReference type="RuleBase" id="RU363034"/>
    </source>
</evidence>
<dbReference type="Proteomes" id="UP001652642">
    <property type="component" value="Chromosome 3"/>
</dbReference>
<gene>
    <name evidence="7" type="primary">LOC110080727</name>
</gene>
<dbReference type="PROSITE" id="PS00134">
    <property type="entry name" value="TRYPSIN_HIS"/>
    <property type="match status" value="1"/>
</dbReference>
<evidence type="ECO:0000256" key="4">
    <source>
        <dbReference type="SAM" id="SignalP"/>
    </source>
</evidence>
<keyword evidence="2" id="KW-1015">Disulfide bond</keyword>
<dbReference type="Gene3D" id="2.40.10.10">
    <property type="entry name" value="Trypsin-like serine proteases"/>
    <property type="match status" value="2"/>
</dbReference>
<dbReference type="GO" id="GO:0004252">
    <property type="term" value="F:serine-type endopeptidase activity"/>
    <property type="evidence" value="ECO:0007669"/>
    <property type="project" value="InterPro"/>
</dbReference>
<reference evidence="7" key="1">
    <citation type="submission" date="2025-08" db="UniProtKB">
        <authorList>
            <consortium name="RefSeq"/>
        </authorList>
    </citation>
    <scope>IDENTIFICATION</scope>
</reference>
<dbReference type="InterPro" id="IPR033116">
    <property type="entry name" value="TRYPSIN_SER"/>
</dbReference>
<dbReference type="SMART" id="SM00020">
    <property type="entry name" value="Tryp_SPc"/>
    <property type="match status" value="1"/>
</dbReference>
<dbReference type="KEGG" id="pvt:110080727"/>
<name>A0A6J0U2I9_9SAUR</name>
<dbReference type="InterPro" id="IPR018114">
    <property type="entry name" value="TRYPSIN_HIS"/>
</dbReference>
<dbReference type="GO" id="GO:0035821">
    <property type="term" value="P:modulation of process of another organism"/>
    <property type="evidence" value="ECO:0007669"/>
    <property type="project" value="UniProtKB-ARBA"/>
</dbReference>
<evidence type="ECO:0000313" key="6">
    <source>
        <dbReference type="Proteomes" id="UP001652642"/>
    </source>
</evidence>
<proteinExistence type="inferred from homology"/>
<dbReference type="InterPro" id="IPR050850">
    <property type="entry name" value="Peptidase_S1_Elastase_sf"/>
</dbReference>
<comment type="similarity">
    <text evidence="1">Belongs to the peptidase S1 family. Snake venom subfamily.</text>
</comment>
<dbReference type="PANTHER" id="PTHR24257:SF10">
    <property type="entry name" value="ELASTASE-1"/>
    <property type="match status" value="1"/>
</dbReference>
<feature type="signal peptide" evidence="4">
    <location>
        <begin position="1"/>
        <end position="21"/>
    </location>
</feature>